<name>A0A0E9UL95_ANGAN</name>
<sequence length="50" mass="6044">MVIPYRKVPEPDKYGQEKERESPLSSRDLENIFQNYSNINNHFTQNAWCR</sequence>
<reference evidence="2" key="2">
    <citation type="journal article" date="2015" name="Fish Shellfish Immunol.">
        <title>Early steps in the European eel (Anguilla anguilla)-Vibrio vulnificus interaction in the gills: Role of the RtxA13 toxin.</title>
        <authorList>
            <person name="Callol A."/>
            <person name="Pajuelo D."/>
            <person name="Ebbesson L."/>
            <person name="Teles M."/>
            <person name="MacKenzie S."/>
            <person name="Amaro C."/>
        </authorList>
    </citation>
    <scope>NUCLEOTIDE SEQUENCE</scope>
</reference>
<feature type="region of interest" description="Disordered" evidence="1">
    <location>
        <begin position="1"/>
        <end position="27"/>
    </location>
</feature>
<protein>
    <submittedName>
        <fullName evidence="2">Uncharacterized protein</fullName>
    </submittedName>
</protein>
<evidence type="ECO:0000256" key="1">
    <source>
        <dbReference type="SAM" id="MobiDB-lite"/>
    </source>
</evidence>
<organism evidence="2">
    <name type="scientific">Anguilla anguilla</name>
    <name type="common">European freshwater eel</name>
    <name type="synonym">Muraena anguilla</name>
    <dbReference type="NCBI Taxonomy" id="7936"/>
    <lineage>
        <taxon>Eukaryota</taxon>
        <taxon>Metazoa</taxon>
        <taxon>Chordata</taxon>
        <taxon>Craniata</taxon>
        <taxon>Vertebrata</taxon>
        <taxon>Euteleostomi</taxon>
        <taxon>Actinopterygii</taxon>
        <taxon>Neopterygii</taxon>
        <taxon>Teleostei</taxon>
        <taxon>Anguilliformes</taxon>
        <taxon>Anguillidae</taxon>
        <taxon>Anguilla</taxon>
    </lineage>
</organism>
<feature type="compositionally biased region" description="Basic and acidic residues" evidence="1">
    <location>
        <begin position="7"/>
        <end position="27"/>
    </location>
</feature>
<dbReference type="EMBL" id="GBXM01042010">
    <property type="protein sequence ID" value="JAH66567.1"/>
    <property type="molecule type" value="Transcribed_RNA"/>
</dbReference>
<proteinExistence type="predicted"/>
<evidence type="ECO:0000313" key="2">
    <source>
        <dbReference type="EMBL" id="JAH66567.1"/>
    </source>
</evidence>
<accession>A0A0E9UL95</accession>
<reference evidence="2" key="1">
    <citation type="submission" date="2014-11" db="EMBL/GenBank/DDBJ databases">
        <authorList>
            <person name="Amaro Gonzalez C."/>
        </authorList>
    </citation>
    <scope>NUCLEOTIDE SEQUENCE</scope>
</reference>
<dbReference type="AlphaFoldDB" id="A0A0E9UL95"/>